<dbReference type="GeneID" id="91088030"/>
<reference evidence="2" key="2">
    <citation type="journal article" date="2022" name="Elife">
        <title>Obligate sexual reproduction of a homothallic fungus closely related to the Cryptococcus pathogenic species complex.</title>
        <authorList>
            <person name="Passer A.R."/>
            <person name="Clancey S.A."/>
            <person name="Shea T."/>
            <person name="David-Palma M."/>
            <person name="Averette A.F."/>
            <person name="Boekhout T."/>
            <person name="Porcel B.M."/>
            <person name="Nowrousian M."/>
            <person name="Cuomo C.A."/>
            <person name="Sun S."/>
            <person name="Heitman J."/>
            <person name="Coelho M.A."/>
        </authorList>
    </citation>
    <scope>NUCLEOTIDE SEQUENCE</scope>
    <source>
        <strain evidence="2">CBS 7841</strain>
    </source>
</reference>
<evidence type="ECO:0000313" key="3">
    <source>
        <dbReference type="Proteomes" id="UP000094043"/>
    </source>
</evidence>
<keyword evidence="3" id="KW-1185">Reference proteome</keyword>
<protein>
    <submittedName>
        <fullName evidence="2">Uncharacterized protein</fullName>
    </submittedName>
</protein>
<dbReference type="KEGG" id="cdep:91088030"/>
<accession>A0A1E3IG51</accession>
<dbReference type="AlphaFoldDB" id="A0A1E3IG51"/>
<evidence type="ECO:0000256" key="1">
    <source>
        <dbReference type="SAM" id="MobiDB-lite"/>
    </source>
</evidence>
<name>A0A1E3IG51_9TREE</name>
<evidence type="ECO:0000313" key="2">
    <source>
        <dbReference type="EMBL" id="WVN88609.1"/>
    </source>
</evidence>
<dbReference type="RefSeq" id="XP_066069309.1">
    <property type="nucleotide sequence ID" value="XM_066213212.1"/>
</dbReference>
<dbReference type="PANTHER" id="PTHR35587">
    <property type="entry name" value="EXPRESSED PROTEIN"/>
    <property type="match status" value="1"/>
</dbReference>
<organism evidence="2 3">
    <name type="scientific">Cryptococcus depauperatus CBS 7841</name>
    <dbReference type="NCBI Taxonomy" id="1295531"/>
    <lineage>
        <taxon>Eukaryota</taxon>
        <taxon>Fungi</taxon>
        <taxon>Dikarya</taxon>
        <taxon>Basidiomycota</taxon>
        <taxon>Agaricomycotina</taxon>
        <taxon>Tremellomycetes</taxon>
        <taxon>Tremellales</taxon>
        <taxon>Cryptococcaceae</taxon>
        <taxon>Cryptococcus</taxon>
    </lineage>
</organism>
<feature type="compositionally biased region" description="Basic and acidic residues" evidence="1">
    <location>
        <begin position="23"/>
        <end position="52"/>
    </location>
</feature>
<feature type="compositionally biased region" description="Basic and acidic residues" evidence="1">
    <location>
        <begin position="1"/>
        <end position="14"/>
    </location>
</feature>
<dbReference type="OrthoDB" id="2873061at2759"/>
<dbReference type="VEuPathDB" id="FungiDB:L203_03679"/>
<feature type="region of interest" description="Disordered" evidence="1">
    <location>
        <begin position="1"/>
        <end position="130"/>
    </location>
</feature>
<proteinExistence type="predicted"/>
<reference evidence="2" key="1">
    <citation type="submission" date="2016-06" db="EMBL/GenBank/DDBJ databases">
        <authorList>
            <person name="Cuomo C."/>
            <person name="Litvintseva A."/>
            <person name="Heitman J."/>
            <person name="Chen Y."/>
            <person name="Sun S."/>
            <person name="Springer D."/>
            <person name="Dromer F."/>
            <person name="Young S."/>
            <person name="Zeng Q."/>
            <person name="Chapman S."/>
            <person name="Gujja S."/>
            <person name="Saif S."/>
            <person name="Birren B."/>
        </authorList>
    </citation>
    <scope>NUCLEOTIDE SEQUENCE</scope>
    <source>
        <strain evidence="2">CBS 7841</strain>
    </source>
</reference>
<dbReference type="Proteomes" id="UP000094043">
    <property type="component" value="Chromosome 4"/>
</dbReference>
<feature type="compositionally biased region" description="Gly residues" evidence="1">
    <location>
        <begin position="79"/>
        <end position="93"/>
    </location>
</feature>
<dbReference type="PANTHER" id="PTHR35587:SF3">
    <property type="entry name" value="EXPRESSED PROTEIN"/>
    <property type="match status" value="1"/>
</dbReference>
<gene>
    <name evidence="2" type="ORF">L203_103820</name>
</gene>
<dbReference type="EMBL" id="CP143787">
    <property type="protein sequence ID" value="WVN88609.1"/>
    <property type="molecule type" value="Genomic_DNA"/>
</dbReference>
<reference evidence="2" key="3">
    <citation type="submission" date="2024-01" db="EMBL/GenBank/DDBJ databases">
        <authorList>
            <person name="Coelho M.A."/>
            <person name="David-Palma M."/>
            <person name="Shea T."/>
            <person name="Sun S."/>
            <person name="Cuomo C.A."/>
            <person name="Heitman J."/>
        </authorList>
    </citation>
    <scope>NUCLEOTIDE SEQUENCE</scope>
    <source>
        <strain evidence="2">CBS 7841</strain>
    </source>
</reference>
<sequence length="159" mass="16799">MSEAGDQKHEHDQETPSTPFQQEGEKHSGSNDHQSEGDRQPEPQREPEKKQQDNQGGGLADVGNVTKQVDNLGDTAKGALGGLTGGKQGGGLGDQALGPLKSRRKPLANELADTPPEQQPGGGKSKEEKGSLRINISLDLDVEVHLTARVKGDITIGLL</sequence>